<evidence type="ECO:0000259" key="4">
    <source>
        <dbReference type="PROSITE" id="PS50217"/>
    </source>
</evidence>
<dbReference type="PANTHER" id="PTHR40621">
    <property type="entry name" value="TRANSCRIPTION FACTOR KAPC-RELATED"/>
    <property type="match status" value="1"/>
</dbReference>
<protein>
    <recommendedName>
        <fullName evidence="4">BZIP domain-containing protein</fullName>
    </recommendedName>
</protein>
<dbReference type="PROSITE" id="PS00036">
    <property type="entry name" value="BZIP_BASIC"/>
    <property type="match status" value="1"/>
</dbReference>
<sequence length="165" mass="18548">MPSTKYGSGSGGGDDPFKNSTSGSMSKKLKEPKKKRGDSKKKEEEQSSRRRTQNRESQRAYRERRERRLTELELQVQEAEVLNQTLTTAYQELKAEIDRLQAEKAQEAYYASIAAQAGPSYDASYAGSSSGATGYEQQGDPNLWAYDSNWVPEEWDEGGNGNQQY</sequence>
<feature type="compositionally biased region" description="Low complexity" evidence="3">
    <location>
        <begin position="120"/>
        <end position="135"/>
    </location>
</feature>
<keyword evidence="2" id="KW-0539">Nucleus</keyword>
<evidence type="ECO:0000313" key="6">
    <source>
        <dbReference type="Proteomes" id="UP001265746"/>
    </source>
</evidence>
<dbReference type="GO" id="GO:0090575">
    <property type="term" value="C:RNA polymerase II transcription regulator complex"/>
    <property type="evidence" value="ECO:0007669"/>
    <property type="project" value="TreeGrafter"/>
</dbReference>
<dbReference type="InterPro" id="IPR050936">
    <property type="entry name" value="AP-1-like"/>
</dbReference>
<evidence type="ECO:0000256" key="1">
    <source>
        <dbReference type="ARBA" id="ARBA00004123"/>
    </source>
</evidence>
<feature type="region of interest" description="Disordered" evidence="3">
    <location>
        <begin position="1"/>
        <end position="69"/>
    </location>
</feature>
<dbReference type="GO" id="GO:0000976">
    <property type="term" value="F:transcription cis-regulatory region binding"/>
    <property type="evidence" value="ECO:0007669"/>
    <property type="project" value="InterPro"/>
</dbReference>
<feature type="region of interest" description="Disordered" evidence="3">
    <location>
        <begin position="120"/>
        <end position="165"/>
    </location>
</feature>
<proteinExistence type="predicted"/>
<comment type="subcellular location">
    <subcellularLocation>
        <location evidence="1">Nucleus</location>
    </subcellularLocation>
</comment>
<feature type="compositionally biased region" description="Basic and acidic residues" evidence="3">
    <location>
        <begin position="40"/>
        <end position="69"/>
    </location>
</feature>
<organism evidence="5 6">
    <name type="scientific">Phomopsis amygdali</name>
    <name type="common">Fusicoccum amygdali</name>
    <dbReference type="NCBI Taxonomy" id="1214568"/>
    <lineage>
        <taxon>Eukaryota</taxon>
        <taxon>Fungi</taxon>
        <taxon>Dikarya</taxon>
        <taxon>Ascomycota</taxon>
        <taxon>Pezizomycotina</taxon>
        <taxon>Sordariomycetes</taxon>
        <taxon>Sordariomycetidae</taxon>
        <taxon>Diaporthales</taxon>
        <taxon>Diaporthaceae</taxon>
        <taxon>Diaporthe</taxon>
    </lineage>
</organism>
<dbReference type="PANTHER" id="PTHR40621:SF6">
    <property type="entry name" value="AP-1-LIKE TRANSCRIPTION FACTOR YAP1-RELATED"/>
    <property type="match status" value="1"/>
</dbReference>
<dbReference type="Proteomes" id="UP001265746">
    <property type="component" value="Unassembled WGS sequence"/>
</dbReference>
<comment type="caution">
    <text evidence="5">The sequence shown here is derived from an EMBL/GenBank/DDBJ whole genome shotgun (WGS) entry which is preliminary data.</text>
</comment>
<keyword evidence="6" id="KW-1185">Reference proteome</keyword>
<evidence type="ECO:0000256" key="2">
    <source>
        <dbReference type="ARBA" id="ARBA00023242"/>
    </source>
</evidence>
<dbReference type="AlphaFoldDB" id="A0AAD9W0U6"/>
<evidence type="ECO:0000313" key="5">
    <source>
        <dbReference type="EMBL" id="KAK2603138.1"/>
    </source>
</evidence>
<reference evidence="5" key="1">
    <citation type="submission" date="2023-06" db="EMBL/GenBank/DDBJ databases">
        <authorList>
            <person name="Noh H."/>
        </authorList>
    </citation>
    <scope>NUCLEOTIDE SEQUENCE</scope>
    <source>
        <strain evidence="5">DUCC20226</strain>
    </source>
</reference>
<dbReference type="Pfam" id="PF00170">
    <property type="entry name" value="bZIP_1"/>
    <property type="match status" value="1"/>
</dbReference>
<dbReference type="InterPro" id="IPR046347">
    <property type="entry name" value="bZIP_sf"/>
</dbReference>
<feature type="domain" description="BZIP" evidence="4">
    <location>
        <begin position="44"/>
        <end position="103"/>
    </location>
</feature>
<gene>
    <name evidence="5" type="ORF">N8I77_009617</name>
</gene>
<evidence type="ECO:0000256" key="3">
    <source>
        <dbReference type="SAM" id="MobiDB-lite"/>
    </source>
</evidence>
<name>A0AAD9W0U6_PHOAM</name>
<dbReference type="Gene3D" id="1.20.5.170">
    <property type="match status" value="1"/>
</dbReference>
<dbReference type="SMART" id="SM00338">
    <property type="entry name" value="BRLZ"/>
    <property type="match status" value="1"/>
</dbReference>
<dbReference type="PROSITE" id="PS50217">
    <property type="entry name" value="BZIP"/>
    <property type="match status" value="1"/>
</dbReference>
<dbReference type="GO" id="GO:0001228">
    <property type="term" value="F:DNA-binding transcription activator activity, RNA polymerase II-specific"/>
    <property type="evidence" value="ECO:0007669"/>
    <property type="project" value="TreeGrafter"/>
</dbReference>
<dbReference type="EMBL" id="JAUJFL010000005">
    <property type="protein sequence ID" value="KAK2603138.1"/>
    <property type="molecule type" value="Genomic_DNA"/>
</dbReference>
<feature type="compositionally biased region" description="Basic residues" evidence="3">
    <location>
        <begin position="30"/>
        <end position="39"/>
    </location>
</feature>
<accession>A0AAD9W0U6</accession>
<dbReference type="InterPro" id="IPR004827">
    <property type="entry name" value="bZIP"/>
</dbReference>
<dbReference type="SUPFAM" id="SSF57959">
    <property type="entry name" value="Leucine zipper domain"/>
    <property type="match status" value="1"/>
</dbReference>